<reference evidence="2" key="1">
    <citation type="submission" date="2021-12" db="EMBL/GenBank/DDBJ databases">
        <authorList>
            <person name="King R."/>
        </authorList>
    </citation>
    <scope>NUCLEOTIDE SEQUENCE</scope>
</reference>
<dbReference type="PANTHER" id="PTHR46289:SF14">
    <property type="entry name" value="DUF4371 DOMAIN-CONTAINING PROTEIN"/>
    <property type="match status" value="1"/>
</dbReference>
<gene>
    <name evidence="2" type="ORF">MELIAE_LOCUS12127</name>
</gene>
<dbReference type="InterPro" id="IPR052958">
    <property type="entry name" value="IFN-induced_PKR_regulator"/>
</dbReference>
<dbReference type="InterPro" id="IPR008906">
    <property type="entry name" value="HATC_C_dom"/>
</dbReference>
<evidence type="ECO:0000259" key="1">
    <source>
        <dbReference type="Pfam" id="PF05699"/>
    </source>
</evidence>
<dbReference type="Proteomes" id="UP001154078">
    <property type="component" value="Chromosome 8"/>
</dbReference>
<evidence type="ECO:0000313" key="3">
    <source>
        <dbReference type="Proteomes" id="UP001154078"/>
    </source>
</evidence>
<sequence>MQSNLLKRENLYKSLSDFIKDVRDKFEDIEDEANLLTDNRDYKINDKRIRKIKLQFGERSSNDTCFDGRQSFIVNIHNVICEISRRSTVSNDILRYFQVFFNDKISNDKILRCVGGLSLKYSHDIDSKYFKDEVIHFIKYAKEENVSDPVNMYKLLKDVLQSTFPNVETILRIFLTMPICNASGERSFSVLKRVKNYLRNSLSQPHLSNLSFIFIENDVDYESLIDKFARMKARKVKV</sequence>
<dbReference type="PANTHER" id="PTHR46289">
    <property type="entry name" value="52 KDA REPRESSOR OF THE INHIBITOR OF THE PROTEIN KINASE-LIKE PROTEIN-RELATED"/>
    <property type="match status" value="1"/>
</dbReference>
<dbReference type="InterPro" id="IPR012337">
    <property type="entry name" value="RNaseH-like_sf"/>
</dbReference>
<name>A0A9P0BHC1_BRAAE</name>
<dbReference type="GO" id="GO:0046983">
    <property type="term" value="F:protein dimerization activity"/>
    <property type="evidence" value="ECO:0007669"/>
    <property type="project" value="InterPro"/>
</dbReference>
<accession>A0A9P0BHC1</accession>
<dbReference type="OrthoDB" id="6611207at2759"/>
<feature type="domain" description="HAT C-terminal dimerisation" evidence="1">
    <location>
        <begin position="139"/>
        <end position="218"/>
    </location>
</feature>
<protein>
    <recommendedName>
        <fullName evidence="1">HAT C-terminal dimerisation domain-containing protein</fullName>
    </recommendedName>
</protein>
<dbReference type="EMBL" id="OV121139">
    <property type="protein sequence ID" value="CAH0563142.1"/>
    <property type="molecule type" value="Genomic_DNA"/>
</dbReference>
<evidence type="ECO:0000313" key="2">
    <source>
        <dbReference type="EMBL" id="CAH0563142.1"/>
    </source>
</evidence>
<dbReference type="Pfam" id="PF05699">
    <property type="entry name" value="Dimer_Tnp_hAT"/>
    <property type="match status" value="1"/>
</dbReference>
<dbReference type="AlphaFoldDB" id="A0A9P0BHC1"/>
<keyword evidence="3" id="KW-1185">Reference proteome</keyword>
<organism evidence="2 3">
    <name type="scientific">Brassicogethes aeneus</name>
    <name type="common">Rape pollen beetle</name>
    <name type="synonym">Meligethes aeneus</name>
    <dbReference type="NCBI Taxonomy" id="1431903"/>
    <lineage>
        <taxon>Eukaryota</taxon>
        <taxon>Metazoa</taxon>
        <taxon>Ecdysozoa</taxon>
        <taxon>Arthropoda</taxon>
        <taxon>Hexapoda</taxon>
        <taxon>Insecta</taxon>
        <taxon>Pterygota</taxon>
        <taxon>Neoptera</taxon>
        <taxon>Endopterygota</taxon>
        <taxon>Coleoptera</taxon>
        <taxon>Polyphaga</taxon>
        <taxon>Cucujiformia</taxon>
        <taxon>Nitidulidae</taxon>
        <taxon>Meligethinae</taxon>
        <taxon>Brassicogethes</taxon>
    </lineage>
</organism>
<dbReference type="SUPFAM" id="SSF53098">
    <property type="entry name" value="Ribonuclease H-like"/>
    <property type="match status" value="1"/>
</dbReference>
<proteinExistence type="predicted"/>